<dbReference type="SUPFAM" id="SSF102588">
    <property type="entry name" value="LmbE-like"/>
    <property type="match status" value="1"/>
</dbReference>
<keyword evidence="2" id="KW-1185">Reference proteome</keyword>
<accession>A0A1K0GR19</accession>
<reference evidence="1 2" key="1">
    <citation type="submission" date="2016-09" db="EMBL/GenBank/DDBJ databases">
        <title>Couchioplanes caeruleus draft genome sequence.</title>
        <authorList>
            <person name="Sheehan J."/>
            <person name="Caffrey P."/>
        </authorList>
    </citation>
    <scope>NUCLEOTIDE SEQUENCE [LARGE SCALE GENOMIC DNA]</scope>
    <source>
        <strain evidence="1 2">DSM 43634</strain>
    </source>
</reference>
<dbReference type="InterPro" id="IPR024078">
    <property type="entry name" value="LmbE-like_dom_sf"/>
</dbReference>
<dbReference type="Gene3D" id="3.40.50.10320">
    <property type="entry name" value="LmbE-like"/>
    <property type="match status" value="1"/>
</dbReference>
<comment type="caution">
    <text evidence="1">The sequence shown here is derived from an EMBL/GenBank/DDBJ whole genome shotgun (WGS) entry which is preliminary data.</text>
</comment>
<organism evidence="1 2">
    <name type="scientific">Couchioplanes caeruleus subsp. caeruleus</name>
    <dbReference type="NCBI Taxonomy" id="56427"/>
    <lineage>
        <taxon>Bacteria</taxon>
        <taxon>Bacillati</taxon>
        <taxon>Actinomycetota</taxon>
        <taxon>Actinomycetes</taxon>
        <taxon>Micromonosporales</taxon>
        <taxon>Micromonosporaceae</taxon>
        <taxon>Couchioplanes</taxon>
    </lineage>
</organism>
<dbReference type="Proteomes" id="UP000182486">
    <property type="component" value="Unassembled WGS sequence"/>
</dbReference>
<proteinExistence type="predicted"/>
<evidence type="ECO:0000313" key="1">
    <source>
        <dbReference type="EMBL" id="OJF13628.1"/>
    </source>
</evidence>
<name>A0A1K0GR19_9ACTN</name>
<gene>
    <name evidence="1" type="ORF">BG844_14295</name>
</gene>
<sequence length="213" mass="22505">MARSVLAVGARPGDLELGCAGTLAAHRAAGDSVTMLVLSCDGPDHPLTLGSEASARALDCLLVWGPEAAERRRTADRRGRLRGNDRRTRNLSGATWDGAAVAAIENVLTGVDADVIYVPAPDDSAAERRAAAAATGCAARHSGRILHYPGETTLAFAPTVYVDITAHLEHKLAVVTDPELPTATARHYGAQARVRYAEAFAPERFVWDLSQAT</sequence>
<evidence type="ECO:0000313" key="2">
    <source>
        <dbReference type="Proteomes" id="UP000182486"/>
    </source>
</evidence>
<evidence type="ECO:0008006" key="3">
    <source>
        <dbReference type="Google" id="ProtNLM"/>
    </source>
</evidence>
<dbReference type="EMBL" id="MEIA01000142">
    <property type="protein sequence ID" value="OJF13628.1"/>
    <property type="molecule type" value="Genomic_DNA"/>
</dbReference>
<dbReference type="RefSeq" id="WP_071805818.1">
    <property type="nucleotide sequence ID" value="NZ_MEIA01000142.1"/>
</dbReference>
<protein>
    <recommendedName>
        <fullName evidence="3">LmbE family N-acetylglucosaminyl deacetylase</fullName>
    </recommendedName>
</protein>
<dbReference type="AlphaFoldDB" id="A0A1K0GR19"/>